<sequence length="44" mass="4914">MITPGEFPSASLYHKDRFLAIPKLRKPEAGEKRIPADFSRLSAA</sequence>
<evidence type="ECO:0000313" key="1">
    <source>
        <dbReference type="EMBL" id="EDO63110.1"/>
    </source>
</evidence>
<dbReference type="AlphaFoldDB" id="A7VNH2"/>
<gene>
    <name evidence="1" type="ORF">CLOLEP_00097</name>
</gene>
<organism evidence="1 2">
    <name type="scientific">[Clostridium] leptum DSM 753</name>
    <dbReference type="NCBI Taxonomy" id="428125"/>
    <lineage>
        <taxon>Bacteria</taxon>
        <taxon>Bacillati</taxon>
        <taxon>Bacillota</taxon>
        <taxon>Clostridia</taxon>
        <taxon>Eubacteriales</taxon>
        <taxon>Oscillospiraceae</taxon>
        <taxon>Oscillospiraceae incertae sedis</taxon>
    </lineage>
</organism>
<accession>A7VNH2</accession>
<dbReference type="HOGENOM" id="CLU_3214481_0_0_9"/>
<protein>
    <submittedName>
        <fullName evidence="1">Uncharacterized protein</fullName>
    </submittedName>
</protein>
<comment type="caution">
    <text evidence="1">The sequence shown here is derived from an EMBL/GenBank/DDBJ whole genome shotgun (WGS) entry which is preliminary data.</text>
</comment>
<name>A7VNH2_9FIRM</name>
<dbReference type="EMBL" id="ABCB02000006">
    <property type="protein sequence ID" value="EDO63110.1"/>
    <property type="molecule type" value="Genomic_DNA"/>
</dbReference>
<dbReference type="Proteomes" id="UP000003490">
    <property type="component" value="Unassembled WGS sequence"/>
</dbReference>
<reference evidence="1 2" key="1">
    <citation type="submission" date="2007-08" db="EMBL/GenBank/DDBJ databases">
        <title>Draft genome sequence of Clostridium leptum (DSM 753).</title>
        <authorList>
            <person name="Sudarsanam P."/>
            <person name="Ley R."/>
            <person name="Guruge J."/>
            <person name="Turnbaugh P.J."/>
            <person name="Mahowald M."/>
            <person name="Liep D."/>
            <person name="Gordon J."/>
        </authorList>
    </citation>
    <scope>NUCLEOTIDE SEQUENCE [LARGE SCALE GENOMIC DNA]</scope>
    <source>
        <strain evidence="1 2">DSM 753</strain>
    </source>
</reference>
<evidence type="ECO:0000313" key="2">
    <source>
        <dbReference type="Proteomes" id="UP000003490"/>
    </source>
</evidence>
<reference evidence="1 2" key="2">
    <citation type="submission" date="2007-08" db="EMBL/GenBank/DDBJ databases">
        <authorList>
            <person name="Fulton L."/>
            <person name="Clifton S."/>
            <person name="Fulton B."/>
            <person name="Xu J."/>
            <person name="Minx P."/>
            <person name="Pepin K.H."/>
            <person name="Johnson M."/>
            <person name="Thiruvilangam P."/>
            <person name="Bhonagiri V."/>
            <person name="Nash W.E."/>
            <person name="Wang C."/>
            <person name="Mardis E.R."/>
            <person name="Wilson R.K."/>
        </authorList>
    </citation>
    <scope>NUCLEOTIDE SEQUENCE [LARGE SCALE GENOMIC DNA]</scope>
    <source>
        <strain evidence="1 2">DSM 753</strain>
    </source>
</reference>
<proteinExistence type="predicted"/>